<sequence length="22" mass="2392">MAGDFWVRGGGGSCLRPSRLRL</sequence>
<name>A0AAV0LJG1_9ROSI</name>
<protein>
    <submittedName>
        <fullName evidence="1">Uncharacterized protein</fullName>
    </submittedName>
</protein>
<keyword evidence="2" id="KW-1185">Reference proteome</keyword>
<comment type="caution">
    <text evidence="1">The sequence shown here is derived from an EMBL/GenBank/DDBJ whole genome shotgun (WGS) entry which is preliminary data.</text>
</comment>
<evidence type="ECO:0000313" key="2">
    <source>
        <dbReference type="Proteomes" id="UP001154282"/>
    </source>
</evidence>
<dbReference type="Proteomes" id="UP001154282">
    <property type="component" value="Unassembled WGS sequence"/>
</dbReference>
<organism evidence="1 2">
    <name type="scientific">Linum tenue</name>
    <dbReference type="NCBI Taxonomy" id="586396"/>
    <lineage>
        <taxon>Eukaryota</taxon>
        <taxon>Viridiplantae</taxon>
        <taxon>Streptophyta</taxon>
        <taxon>Embryophyta</taxon>
        <taxon>Tracheophyta</taxon>
        <taxon>Spermatophyta</taxon>
        <taxon>Magnoliopsida</taxon>
        <taxon>eudicotyledons</taxon>
        <taxon>Gunneridae</taxon>
        <taxon>Pentapetalae</taxon>
        <taxon>rosids</taxon>
        <taxon>fabids</taxon>
        <taxon>Malpighiales</taxon>
        <taxon>Linaceae</taxon>
        <taxon>Linum</taxon>
    </lineage>
</organism>
<dbReference type="AlphaFoldDB" id="A0AAV0LJG1"/>
<reference evidence="1" key="1">
    <citation type="submission" date="2022-08" db="EMBL/GenBank/DDBJ databases">
        <authorList>
            <person name="Gutierrez-Valencia J."/>
        </authorList>
    </citation>
    <scope>NUCLEOTIDE SEQUENCE</scope>
</reference>
<dbReference type="EMBL" id="CAMGYJ010000006">
    <property type="protein sequence ID" value="CAI0434392.1"/>
    <property type="molecule type" value="Genomic_DNA"/>
</dbReference>
<gene>
    <name evidence="1" type="ORF">LITE_LOCUS24256</name>
</gene>
<proteinExistence type="predicted"/>
<evidence type="ECO:0000313" key="1">
    <source>
        <dbReference type="EMBL" id="CAI0434392.1"/>
    </source>
</evidence>
<accession>A0AAV0LJG1</accession>